<proteinExistence type="predicted"/>
<organism evidence="1 2">
    <name type="scientific">Thiorhodovibrio frisius</name>
    <dbReference type="NCBI Taxonomy" id="631362"/>
    <lineage>
        <taxon>Bacteria</taxon>
        <taxon>Pseudomonadati</taxon>
        <taxon>Pseudomonadota</taxon>
        <taxon>Gammaproteobacteria</taxon>
        <taxon>Chromatiales</taxon>
        <taxon>Chromatiaceae</taxon>
        <taxon>Thiorhodovibrio</taxon>
    </lineage>
</organism>
<dbReference type="HOGENOM" id="CLU_2848473_0_0_6"/>
<sequence length="65" mass="6939">MAAWTPIYAENWPKSVGPDNRDALAPLRPGNCSGIRLCRRANGEKVACFQGCAANQAAVDIPLPD</sequence>
<evidence type="ECO:0000313" key="2">
    <source>
        <dbReference type="Proteomes" id="UP000002964"/>
    </source>
</evidence>
<gene>
    <name evidence="1" type="ORF">Thi970DRAFT_00540</name>
</gene>
<evidence type="ECO:0000313" key="1">
    <source>
        <dbReference type="EMBL" id="EIC22901.1"/>
    </source>
</evidence>
<keyword evidence="2" id="KW-1185">Reference proteome</keyword>
<name>H8YWS5_9GAMM</name>
<accession>H8YWS5</accession>
<protein>
    <submittedName>
        <fullName evidence="1">Uncharacterized protein</fullName>
    </submittedName>
</protein>
<reference evidence="2" key="1">
    <citation type="submission" date="2011-06" db="EMBL/GenBank/DDBJ databases">
        <authorList>
            <consortium name="US DOE Joint Genome Institute (JGI-PGF)"/>
            <person name="Lucas S."/>
            <person name="Han J."/>
            <person name="Lapidus A."/>
            <person name="Cheng J.-F."/>
            <person name="Goodwin L."/>
            <person name="Pitluck S."/>
            <person name="Peters L."/>
            <person name="Land M.L."/>
            <person name="Hauser L."/>
            <person name="Vogl K."/>
            <person name="Liu Z."/>
            <person name="Overmann J."/>
            <person name="Frigaard N.-U."/>
            <person name="Bryant D.A."/>
            <person name="Woyke T.J."/>
        </authorList>
    </citation>
    <scope>NUCLEOTIDE SEQUENCE [LARGE SCALE GENOMIC DNA]</scope>
    <source>
        <strain evidence="2">970</strain>
    </source>
</reference>
<dbReference type="EMBL" id="JH603168">
    <property type="protein sequence ID" value="EIC22901.1"/>
    <property type="molecule type" value="Genomic_DNA"/>
</dbReference>
<dbReference type="AlphaFoldDB" id="H8YWS5"/>
<reference evidence="1 2" key="2">
    <citation type="submission" date="2011-11" db="EMBL/GenBank/DDBJ databases">
        <authorList>
            <consortium name="US DOE Joint Genome Institute"/>
            <person name="Lucas S."/>
            <person name="Han J."/>
            <person name="Lapidus A."/>
            <person name="Cheng J.-F."/>
            <person name="Goodwin L."/>
            <person name="Pitluck S."/>
            <person name="Peters L."/>
            <person name="Ovchinnikova G."/>
            <person name="Zhang X."/>
            <person name="Detter J.C."/>
            <person name="Han C."/>
            <person name="Tapia R."/>
            <person name="Land M."/>
            <person name="Hauser L."/>
            <person name="Kyrpides N."/>
            <person name="Ivanova N."/>
            <person name="Pagani I."/>
            <person name="Vogl K."/>
            <person name="Liu Z."/>
            <person name="Overmann J."/>
            <person name="Frigaard N.-U."/>
            <person name="Bryant D."/>
            <person name="Woyke T."/>
        </authorList>
    </citation>
    <scope>NUCLEOTIDE SEQUENCE [LARGE SCALE GENOMIC DNA]</scope>
    <source>
        <strain evidence="1 2">970</strain>
    </source>
</reference>
<dbReference type="Proteomes" id="UP000002964">
    <property type="component" value="Unassembled WGS sequence"/>
</dbReference>